<organism evidence="2 3">
    <name type="scientific">Malassezia cuniculi</name>
    <dbReference type="NCBI Taxonomy" id="948313"/>
    <lineage>
        <taxon>Eukaryota</taxon>
        <taxon>Fungi</taxon>
        <taxon>Dikarya</taxon>
        <taxon>Basidiomycota</taxon>
        <taxon>Ustilaginomycotina</taxon>
        <taxon>Malasseziomycetes</taxon>
        <taxon>Malasseziales</taxon>
        <taxon>Malasseziaceae</taxon>
        <taxon>Malassezia</taxon>
    </lineage>
</organism>
<name>A0AAF0J7A8_9BASI</name>
<gene>
    <name evidence="2" type="ORF">MCUN1_002914</name>
</gene>
<accession>A0AAF0J7A8</accession>
<sequence>MDARPQSKWLDKLVFLGTGTSSQVPAIPCVTGAVTGCVTCEDAMKPGSKNRRGCTAALAIGSAPGGPSSCIVIDCGKTFYQSALDCFPKYGLKRIDAVLLTHAHADAILGLDDLRSWTMRGTIQDYVDVFLTQECFSTVQNTFPYLVNRKLATGGGDVGALRWHIISATERFYVGPHKVPIDPLRVDHGYAGPERHPFECLGFRIDTMSYISDCHNIPQATTDKMIGSTAIVLDALMMRPHPSHYSVPQAIEYALGFADQQSAQGQGVPLVLFTDVCHRMEHHSFEASVQQFLAGLNAYREKHQDATGAWWEEIWDARENEESLELRLRSDPGAMQQRCLPEMHVTYDGLCIDFRKV</sequence>
<dbReference type="CDD" id="cd16279">
    <property type="entry name" value="metallo-hydrolase-like_MBL-fold"/>
    <property type="match status" value="1"/>
</dbReference>
<proteinExistence type="predicted"/>
<dbReference type="Gene3D" id="3.60.15.10">
    <property type="entry name" value="Ribonuclease Z/Hydroxyacylglutathione hydrolase-like"/>
    <property type="match status" value="1"/>
</dbReference>
<dbReference type="SUPFAM" id="SSF56281">
    <property type="entry name" value="Metallo-hydrolase/oxidoreductase"/>
    <property type="match status" value="1"/>
</dbReference>
<dbReference type="PANTHER" id="PTHR42663:SF6">
    <property type="entry name" value="HYDROLASE C777.06C-RELATED"/>
    <property type="match status" value="1"/>
</dbReference>
<evidence type="ECO:0000259" key="1">
    <source>
        <dbReference type="Pfam" id="PF12706"/>
    </source>
</evidence>
<dbReference type="AlphaFoldDB" id="A0AAF0J7A8"/>
<dbReference type="InterPro" id="IPR001279">
    <property type="entry name" value="Metallo-B-lactamas"/>
</dbReference>
<dbReference type="PANTHER" id="PTHR42663">
    <property type="entry name" value="HYDROLASE C777.06C-RELATED-RELATED"/>
    <property type="match status" value="1"/>
</dbReference>
<dbReference type="Pfam" id="PF12706">
    <property type="entry name" value="Lactamase_B_2"/>
    <property type="match status" value="1"/>
</dbReference>
<feature type="domain" description="Metallo-beta-lactamase" evidence="1">
    <location>
        <begin position="71"/>
        <end position="255"/>
    </location>
</feature>
<reference evidence="2" key="1">
    <citation type="submission" date="2023-03" db="EMBL/GenBank/DDBJ databases">
        <title>Mating type loci evolution in Malassezia.</title>
        <authorList>
            <person name="Coelho M.A."/>
        </authorList>
    </citation>
    <scope>NUCLEOTIDE SEQUENCE</scope>
    <source>
        <strain evidence="2">CBS 11721</strain>
    </source>
</reference>
<protein>
    <recommendedName>
        <fullName evidence="1">Metallo-beta-lactamase domain-containing protein</fullName>
    </recommendedName>
</protein>
<dbReference type="Proteomes" id="UP001219933">
    <property type="component" value="Chromosome 4"/>
</dbReference>
<evidence type="ECO:0000313" key="3">
    <source>
        <dbReference type="Proteomes" id="UP001219933"/>
    </source>
</evidence>
<evidence type="ECO:0000313" key="2">
    <source>
        <dbReference type="EMBL" id="WFD36043.1"/>
    </source>
</evidence>
<dbReference type="InterPro" id="IPR036866">
    <property type="entry name" value="RibonucZ/Hydroxyglut_hydro"/>
</dbReference>
<dbReference type="EMBL" id="CP119880">
    <property type="protein sequence ID" value="WFD36043.1"/>
    <property type="molecule type" value="Genomic_DNA"/>
</dbReference>
<keyword evidence="3" id="KW-1185">Reference proteome</keyword>